<evidence type="ECO:0000256" key="6">
    <source>
        <dbReference type="ARBA" id="ARBA00023004"/>
    </source>
</evidence>
<evidence type="ECO:0000256" key="4">
    <source>
        <dbReference type="ARBA" id="ARBA00022723"/>
    </source>
</evidence>
<dbReference type="EMBL" id="KN824278">
    <property type="protein sequence ID" value="KIM33590.1"/>
    <property type="molecule type" value="Genomic_DNA"/>
</dbReference>
<keyword evidence="6" id="KW-0408">Iron</keyword>
<evidence type="ECO:0000313" key="11">
    <source>
        <dbReference type="Proteomes" id="UP000054097"/>
    </source>
</evidence>
<dbReference type="Pfam" id="PF01328">
    <property type="entry name" value="Peroxidase_2"/>
    <property type="match status" value="1"/>
</dbReference>
<dbReference type="Gene3D" id="1.10.489.10">
    <property type="entry name" value="Chloroperoxidase-like"/>
    <property type="match status" value="1"/>
</dbReference>
<accession>A0A0C3B9W6</accession>
<comment type="similarity">
    <text evidence="7">Belongs to the chloroperoxidase family.</text>
</comment>
<protein>
    <recommendedName>
        <fullName evidence="9">Heme haloperoxidase family profile domain-containing protein</fullName>
    </recommendedName>
</protein>
<evidence type="ECO:0000313" key="10">
    <source>
        <dbReference type="EMBL" id="KIM33590.1"/>
    </source>
</evidence>
<name>A0A0C3B9W6_SERVB</name>
<evidence type="ECO:0000256" key="5">
    <source>
        <dbReference type="ARBA" id="ARBA00023002"/>
    </source>
</evidence>
<keyword evidence="8" id="KW-1133">Transmembrane helix</keyword>
<dbReference type="PROSITE" id="PS51405">
    <property type="entry name" value="HEME_HALOPEROXIDASE"/>
    <property type="match status" value="1"/>
</dbReference>
<evidence type="ECO:0000256" key="3">
    <source>
        <dbReference type="ARBA" id="ARBA00022617"/>
    </source>
</evidence>
<reference evidence="11" key="2">
    <citation type="submission" date="2015-01" db="EMBL/GenBank/DDBJ databases">
        <title>Evolutionary Origins and Diversification of the Mycorrhizal Mutualists.</title>
        <authorList>
            <consortium name="DOE Joint Genome Institute"/>
            <consortium name="Mycorrhizal Genomics Consortium"/>
            <person name="Kohler A."/>
            <person name="Kuo A."/>
            <person name="Nagy L.G."/>
            <person name="Floudas D."/>
            <person name="Copeland A."/>
            <person name="Barry K.W."/>
            <person name="Cichocki N."/>
            <person name="Veneault-Fourrey C."/>
            <person name="LaButti K."/>
            <person name="Lindquist E.A."/>
            <person name="Lipzen A."/>
            <person name="Lundell T."/>
            <person name="Morin E."/>
            <person name="Murat C."/>
            <person name="Riley R."/>
            <person name="Ohm R."/>
            <person name="Sun H."/>
            <person name="Tunlid A."/>
            <person name="Henrissat B."/>
            <person name="Grigoriev I.V."/>
            <person name="Hibbett D.S."/>
            <person name="Martin F."/>
        </authorList>
    </citation>
    <scope>NUCLEOTIDE SEQUENCE [LARGE SCALE GENOMIC DNA]</scope>
    <source>
        <strain evidence="11">MAFF 305830</strain>
    </source>
</reference>
<keyword evidence="4" id="KW-0479">Metal-binding</keyword>
<dbReference type="GO" id="GO:0046872">
    <property type="term" value="F:metal ion binding"/>
    <property type="evidence" value="ECO:0007669"/>
    <property type="project" value="UniProtKB-KW"/>
</dbReference>
<dbReference type="AlphaFoldDB" id="A0A0C3B9W6"/>
<proteinExistence type="inferred from homology"/>
<comment type="cofactor">
    <cofactor evidence="1">
        <name>heme b</name>
        <dbReference type="ChEBI" id="CHEBI:60344"/>
    </cofactor>
</comment>
<reference evidence="10 11" key="1">
    <citation type="submission" date="2014-04" db="EMBL/GenBank/DDBJ databases">
        <authorList>
            <consortium name="DOE Joint Genome Institute"/>
            <person name="Kuo A."/>
            <person name="Zuccaro A."/>
            <person name="Kohler A."/>
            <person name="Nagy L.G."/>
            <person name="Floudas D."/>
            <person name="Copeland A."/>
            <person name="Barry K.W."/>
            <person name="Cichocki N."/>
            <person name="Veneault-Fourrey C."/>
            <person name="LaButti K."/>
            <person name="Lindquist E.A."/>
            <person name="Lipzen A."/>
            <person name="Lundell T."/>
            <person name="Morin E."/>
            <person name="Murat C."/>
            <person name="Sun H."/>
            <person name="Tunlid A."/>
            <person name="Henrissat B."/>
            <person name="Grigoriev I.V."/>
            <person name="Hibbett D.S."/>
            <person name="Martin F."/>
            <person name="Nordberg H.P."/>
            <person name="Cantor M.N."/>
            <person name="Hua S.X."/>
        </authorList>
    </citation>
    <scope>NUCLEOTIDE SEQUENCE [LARGE SCALE GENOMIC DNA]</scope>
    <source>
        <strain evidence="10 11">MAFF 305830</strain>
    </source>
</reference>
<dbReference type="InterPro" id="IPR036851">
    <property type="entry name" value="Chloroperoxidase-like_sf"/>
</dbReference>
<keyword evidence="11" id="KW-1185">Reference proteome</keyword>
<dbReference type="PANTHER" id="PTHR33577">
    <property type="entry name" value="STERIGMATOCYSTIN BIOSYNTHESIS PEROXIDASE STCC-RELATED"/>
    <property type="match status" value="1"/>
</dbReference>
<feature type="domain" description="Heme haloperoxidase family profile" evidence="9">
    <location>
        <begin position="6"/>
        <end position="110"/>
    </location>
</feature>
<dbReference type="InterPro" id="IPR000028">
    <property type="entry name" value="Chloroperoxidase"/>
</dbReference>
<dbReference type="OrthoDB" id="407298at2759"/>
<evidence type="ECO:0000256" key="8">
    <source>
        <dbReference type="SAM" id="Phobius"/>
    </source>
</evidence>
<feature type="transmembrane region" description="Helical" evidence="8">
    <location>
        <begin position="56"/>
        <end position="78"/>
    </location>
</feature>
<keyword evidence="3" id="KW-0349">Heme</keyword>
<keyword evidence="8" id="KW-0812">Transmembrane</keyword>
<evidence type="ECO:0000256" key="1">
    <source>
        <dbReference type="ARBA" id="ARBA00001970"/>
    </source>
</evidence>
<evidence type="ECO:0000256" key="7">
    <source>
        <dbReference type="ARBA" id="ARBA00025795"/>
    </source>
</evidence>
<keyword evidence="5" id="KW-0560">Oxidoreductase</keyword>
<dbReference type="HOGENOM" id="CLU_2172628_0_0_1"/>
<keyword evidence="8" id="KW-0472">Membrane</keyword>
<gene>
    <name evidence="10" type="ORF">M408DRAFT_60998</name>
</gene>
<evidence type="ECO:0000256" key="2">
    <source>
        <dbReference type="ARBA" id="ARBA00022559"/>
    </source>
</evidence>
<keyword evidence="2" id="KW-0575">Peroxidase</keyword>
<evidence type="ECO:0000259" key="9">
    <source>
        <dbReference type="PROSITE" id="PS51405"/>
    </source>
</evidence>
<dbReference type="Proteomes" id="UP000054097">
    <property type="component" value="Unassembled WGS sequence"/>
</dbReference>
<dbReference type="SUPFAM" id="SSF47571">
    <property type="entry name" value="Cloroperoxidase"/>
    <property type="match status" value="1"/>
</dbReference>
<dbReference type="STRING" id="933852.A0A0C3B9W6"/>
<dbReference type="GO" id="GO:0004601">
    <property type="term" value="F:peroxidase activity"/>
    <property type="evidence" value="ECO:0007669"/>
    <property type="project" value="UniProtKB-KW"/>
</dbReference>
<sequence length="110" mass="12043">MVSTSHPHEYIPAQEGFGRSPCPALNALANHGYLPRDGKNISIPQLVKALTGVYNLSYPLAFALASLGVILCGHGLYLDLEGLRKHNVIEHDASMVRITSNRDRSYPTFP</sequence>
<organism evidence="10 11">
    <name type="scientific">Serendipita vermifera MAFF 305830</name>
    <dbReference type="NCBI Taxonomy" id="933852"/>
    <lineage>
        <taxon>Eukaryota</taxon>
        <taxon>Fungi</taxon>
        <taxon>Dikarya</taxon>
        <taxon>Basidiomycota</taxon>
        <taxon>Agaricomycotina</taxon>
        <taxon>Agaricomycetes</taxon>
        <taxon>Sebacinales</taxon>
        <taxon>Serendipitaceae</taxon>
        <taxon>Serendipita</taxon>
    </lineage>
</organism>
<dbReference type="PANTHER" id="PTHR33577:SF9">
    <property type="entry name" value="PEROXIDASE STCC"/>
    <property type="match status" value="1"/>
</dbReference>